<dbReference type="SUPFAM" id="SSF56349">
    <property type="entry name" value="DNA breaking-rejoining enzymes"/>
    <property type="match status" value="1"/>
</dbReference>
<gene>
    <name evidence="3" type="ORF">CFBP1590__5105</name>
</gene>
<proteinExistence type="predicted"/>
<evidence type="ECO:0000259" key="2">
    <source>
        <dbReference type="Pfam" id="PF00589"/>
    </source>
</evidence>
<sequence>MTPTILDKGRVIAWYNATKDSAFNLCSLELERDQYDDELYLTDAYIAEHGLCEELELFALSERCLITQLFVDGYLSLEEQSVAGLNWSLKLLGWYGNLTDDEKKAIPTFGNKIGVRSLARQERKFATLGKLVDYPAVKAALEKINTQHLESGYLAVDYEPVKDRGADGVAKSVTVASPETLDFRRLLNLRVNNVNELEASSSSFPFQTIKHLFAYATSFYDEWKAGMFAFSYFIRFLKGLGCSGAEGLFEAVGAYSLVRFRACLVELIVEKELAPSTANGILSKVRITLKSLQGISGGEDFNFYDVEGFDPVRVTDMYIPYTPSERERIALCVNDDIDLYDRLSQPYKVSGVGVDPYEADQSKIVRGYATLENMRWVFENRLNSTPPTAEQLSVPGYASSFAKTINRLAGSVEAVYHSWGVLQRVDNSVITPYVIKLAQVTGLNADSLKWLDLDDYAPYHPFTKRPCLRYWKERSVGEKLYPLDLMQAEITWLTSAQSNEVAKIFEDVKALTSRFRSSAPEDIANKLFIWQSSGPSSYGEIKSLATSKVSIVSRLFSEYAKAKALLDDNGEPLRLSASRLRPSFISELLEKGVSPREIQVILGHAKLRTTIAYFDRMDFNRFARKKLNEAITSIHEGAVGSYERIHAVDLTDSDSKPEPEAAMAPRVVFKTPLADCVNIFNPPEFVRSLASYVPGTPCAMYNKCLSCDNSIITVAHLPQLYAMYRDYARLVEVSRVMDTPYGFVVKENMSLLEGMLDPETSDFSEEELHNAQRLSDYIETTILIDGVGV</sequence>
<dbReference type="InterPro" id="IPR011010">
    <property type="entry name" value="DNA_brk_join_enz"/>
</dbReference>
<dbReference type="RefSeq" id="WP_088236185.1">
    <property type="nucleotide sequence ID" value="NZ_LT855380.1"/>
</dbReference>
<feature type="domain" description="Tyr recombinase" evidence="2">
    <location>
        <begin position="567"/>
        <end position="615"/>
    </location>
</feature>
<dbReference type="EMBL" id="LT855380">
    <property type="protein sequence ID" value="SMS12691.1"/>
    <property type="molecule type" value="Genomic_DNA"/>
</dbReference>
<keyword evidence="1" id="KW-0233">DNA recombination</keyword>
<dbReference type="Gene3D" id="1.10.443.10">
    <property type="entry name" value="Intergrase catalytic core"/>
    <property type="match status" value="1"/>
</dbReference>
<dbReference type="GO" id="GO:0003677">
    <property type="term" value="F:DNA binding"/>
    <property type="evidence" value="ECO:0007669"/>
    <property type="project" value="InterPro"/>
</dbReference>
<accession>A0A1Y6JU97</accession>
<protein>
    <submittedName>
        <fullName evidence="3">Phage integrase family protein</fullName>
    </submittedName>
</protein>
<dbReference type="GO" id="GO:0015074">
    <property type="term" value="P:DNA integration"/>
    <property type="evidence" value="ECO:0007669"/>
    <property type="project" value="InterPro"/>
</dbReference>
<organism evidence="3 4">
    <name type="scientific">Pseudomonas viridiflava</name>
    <name type="common">Phytomonas viridiflava</name>
    <dbReference type="NCBI Taxonomy" id="33069"/>
    <lineage>
        <taxon>Bacteria</taxon>
        <taxon>Pseudomonadati</taxon>
        <taxon>Pseudomonadota</taxon>
        <taxon>Gammaproteobacteria</taxon>
        <taxon>Pseudomonadales</taxon>
        <taxon>Pseudomonadaceae</taxon>
        <taxon>Pseudomonas</taxon>
    </lineage>
</organism>
<dbReference type="AlphaFoldDB" id="A0A1Y6JU97"/>
<evidence type="ECO:0000313" key="4">
    <source>
        <dbReference type="Proteomes" id="UP000196842"/>
    </source>
</evidence>
<dbReference type="GO" id="GO:0006310">
    <property type="term" value="P:DNA recombination"/>
    <property type="evidence" value="ECO:0007669"/>
    <property type="project" value="UniProtKB-KW"/>
</dbReference>
<reference evidence="3 4" key="1">
    <citation type="submission" date="2017-05" db="EMBL/GenBank/DDBJ databases">
        <authorList>
            <person name="Song R."/>
            <person name="Chenine A.L."/>
            <person name="Ruprecht R.M."/>
        </authorList>
    </citation>
    <scope>NUCLEOTIDE SEQUENCE [LARGE SCALE GENOMIC DNA]</scope>
    <source>
        <strain evidence="3 4">CFBP 1590</strain>
    </source>
</reference>
<evidence type="ECO:0000256" key="1">
    <source>
        <dbReference type="ARBA" id="ARBA00023172"/>
    </source>
</evidence>
<dbReference type="GeneID" id="47766746"/>
<dbReference type="InterPro" id="IPR013762">
    <property type="entry name" value="Integrase-like_cat_sf"/>
</dbReference>
<name>A0A1Y6JU97_PSEVI</name>
<dbReference type="Pfam" id="PF00589">
    <property type="entry name" value="Phage_integrase"/>
    <property type="match status" value="1"/>
</dbReference>
<dbReference type="KEGG" id="pvd:CFBP1590__5105"/>
<dbReference type="InterPro" id="IPR002104">
    <property type="entry name" value="Integrase_catalytic"/>
</dbReference>
<dbReference type="Proteomes" id="UP000196842">
    <property type="component" value="Chromosome I"/>
</dbReference>
<evidence type="ECO:0000313" key="3">
    <source>
        <dbReference type="EMBL" id="SMS12691.1"/>
    </source>
</evidence>